<keyword evidence="3" id="KW-1185">Reference proteome</keyword>
<dbReference type="InterPro" id="IPR050942">
    <property type="entry name" value="F-box_BR-signaling"/>
</dbReference>
<gene>
    <name evidence="2" type="ORF">M0R45_006336</name>
</gene>
<evidence type="ECO:0000259" key="1">
    <source>
        <dbReference type="Pfam" id="PF03478"/>
    </source>
</evidence>
<evidence type="ECO:0000313" key="3">
    <source>
        <dbReference type="Proteomes" id="UP001457282"/>
    </source>
</evidence>
<dbReference type="EMBL" id="JBEDUW010000001">
    <property type="protein sequence ID" value="KAK9950870.1"/>
    <property type="molecule type" value="Genomic_DNA"/>
</dbReference>
<dbReference type="PANTHER" id="PTHR44259">
    <property type="entry name" value="OS07G0183000 PROTEIN-RELATED"/>
    <property type="match status" value="1"/>
</dbReference>
<evidence type="ECO:0000313" key="2">
    <source>
        <dbReference type="EMBL" id="KAK9950870.1"/>
    </source>
</evidence>
<dbReference type="Proteomes" id="UP001457282">
    <property type="component" value="Unassembled WGS sequence"/>
</dbReference>
<dbReference type="Pfam" id="PF03478">
    <property type="entry name" value="Beta-prop_KIB1-4"/>
    <property type="match status" value="1"/>
</dbReference>
<name>A0AAW1YQ99_RUBAR</name>
<dbReference type="PANTHER" id="PTHR44259:SF108">
    <property type="entry name" value="F-BOX PROTEIN SKIP23-LIKE"/>
    <property type="match status" value="1"/>
</dbReference>
<dbReference type="InterPro" id="IPR005174">
    <property type="entry name" value="KIB1-4_b-propeller"/>
</dbReference>
<sequence>MSSHIASSILPLFDAICETQPCPDSFEDFLAARGVDRSWRSADIMKNFTGLSTHQVPLLMLPNKERTYYHPPEEDNKWSMIDKPYIHRHGPYFLDITYNQGQLYSVDCFGNVSLVELGGMTLFVVSPTSKCVGCRHVTDEFRAFEVPFGNGNWLDSEVKTLGNRSLFLGTNSSFAVDATKYSGCKANCIYFISDFYEHTRKDMGVFDMTNEKMEPLATWRNPLFYISTFVD</sequence>
<comment type="caution">
    <text evidence="2">The sequence shown here is derived from an EMBL/GenBank/DDBJ whole genome shotgun (WGS) entry which is preliminary data.</text>
</comment>
<reference evidence="2 3" key="1">
    <citation type="journal article" date="2023" name="G3 (Bethesda)">
        <title>A chromosome-length genome assembly and annotation of blackberry (Rubus argutus, cv. 'Hillquist').</title>
        <authorList>
            <person name="Bruna T."/>
            <person name="Aryal R."/>
            <person name="Dudchenko O."/>
            <person name="Sargent D.J."/>
            <person name="Mead D."/>
            <person name="Buti M."/>
            <person name="Cavallini A."/>
            <person name="Hytonen T."/>
            <person name="Andres J."/>
            <person name="Pham M."/>
            <person name="Weisz D."/>
            <person name="Mascagni F."/>
            <person name="Usai G."/>
            <person name="Natali L."/>
            <person name="Bassil N."/>
            <person name="Fernandez G.E."/>
            <person name="Lomsadze A."/>
            <person name="Armour M."/>
            <person name="Olukolu B."/>
            <person name="Poorten T."/>
            <person name="Britton C."/>
            <person name="Davik J."/>
            <person name="Ashrafi H."/>
            <person name="Aiden E.L."/>
            <person name="Borodovsky M."/>
            <person name="Worthington M."/>
        </authorList>
    </citation>
    <scope>NUCLEOTIDE SEQUENCE [LARGE SCALE GENOMIC DNA]</scope>
    <source>
        <strain evidence="2">PI 553951</strain>
    </source>
</reference>
<proteinExistence type="predicted"/>
<dbReference type="AlphaFoldDB" id="A0AAW1YQ99"/>
<accession>A0AAW1YQ99</accession>
<protein>
    <recommendedName>
        <fullName evidence="1">KIB1-4 beta-propeller domain-containing protein</fullName>
    </recommendedName>
</protein>
<organism evidence="2 3">
    <name type="scientific">Rubus argutus</name>
    <name type="common">Southern blackberry</name>
    <dbReference type="NCBI Taxonomy" id="59490"/>
    <lineage>
        <taxon>Eukaryota</taxon>
        <taxon>Viridiplantae</taxon>
        <taxon>Streptophyta</taxon>
        <taxon>Embryophyta</taxon>
        <taxon>Tracheophyta</taxon>
        <taxon>Spermatophyta</taxon>
        <taxon>Magnoliopsida</taxon>
        <taxon>eudicotyledons</taxon>
        <taxon>Gunneridae</taxon>
        <taxon>Pentapetalae</taxon>
        <taxon>rosids</taxon>
        <taxon>fabids</taxon>
        <taxon>Rosales</taxon>
        <taxon>Rosaceae</taxon>
        <taxon>Rosoideae</taxon>
        <taxon>Rosoideae incertae sedis</taxon>
        <taxon>Rubus</taxon>
    </lineage>
</organism>
<feature type="domain" description="KIB1-4 beta-propeller" evidence="1">
    <location>
        <begin position="65"/>
        <end position="207"/>
    </location>
</feature>